<accession>A0A9D1IAH9</accession>
<dbReference type="AlphaFoldDB" id="A0A9D1IAH9"/>
<dbReference type="Pfam" id="PF00480">
    <property type="entry name" value="ROK"/>
    <property type="match status" value="1"/>
</dbReference>
<gene>
    <name evidence="2" type="ORF">IAB02_03895</name>
</gene>
<reference evidence="2" key="1">
    <citation type="submission" date="2020-10" db="EMBL/GenBank/DDBJ databases">
        <authorList>
            <person name="Gilroy R."/>
        </authorList>
    </citation>
    <scope>NUCLEOTIDE SEQUENCE</scope>
    <source>
        <strain evidence="2">ChiHcec3-11533</strain>
    </source>
</reference>
<dbReference type="Proteomes" id="UP000824072">
    <property type="component" value="Unassembled WGS sequence"/>
</dbReference>
<dbReference type="InterPro" id="IPR000600">
    <property type="entry name" value="ROK"/>
</dbReference>
<sequence>MKKYVIGVDVGGSKLLYGLFDDQMRLVRVIQRPTDQELAPDALLDQIAAHIRELMRGAGVSAEEVRGVGAAFPSHIDFEKGVVLETADIYALNNVPVRDMLSARLGLPIFLDNDCNAAALAEHRLGAGRGYRHMIYVTVATGIGGGLILNGELYRGIHGSAGEIGHMFVSDSTGYPCGCGVTGCVESIASGANMAKYAMDRITDGCESRILDHAGTISRIDMVAVGKAFNENDPLAIEVVERGAEYLGRMFQSLYQIFDINIFVYGGGVMKLGERFTNRIIEAYRRHSQMEYKYPAKFLPAELGDNTTMIGAALLVK</sequence>
<dbReference type="EMBL" id="DVMU01000086">
    <property type="protein sequence ID" value="HIU33683.1"/>
    <property type="molecule type" value="Genomic_DNA"/>
</dbReference>
<dbReference type="PANTHER" id="PTHR18964:SF149">
    <property type="entry name" value="BIFUNCTIONAL UDP-N-ACETYLGLUCOSAMINE 2-EPIMERASE_N-ACETYLMANNOSAMINE KINASE"/>
    <property type="match status" value="1"/>
</dbReference>
<protein>
    <submittedName>
        <fullName evidence="2">ROK family protein</fullName>
    </submittedName>
</protein>
<organism evidence="2 3">
    <name type="scientific">Candidatus Pullichristensenella excrementigallinarum</name>
    <dbReference type="NCBI Taxonomy" id="2840907"/>
    <lineage>
        <taxon>Bacteria</taxon>
        <taxon>Bacillati</taxon>
        <taxon>Bacillota</taxon>
        <taxon>Clostridia</taxon>
        <taxon>Candidatus Pullichristensenella</taxon>
    </lineage>
</organism>
<dbReference type="PROSITE" id="PS01125">
    <property type="entry name" value="ROK"/>
    <property type="match status" value="1"/>
</dbReference>
<dbReference type="Gene3D" id="3.30.420.40">
    <property type="match status" value="2"/>
</dbReference>
<evidence type="ECO:0000313" key="2">
    <source>
        <dbReference type="EMBL" id="HIU33683.1"/>
    </source>
</evidence>
<name>A0A9D1IAH9_9FIRM</name>
<evidence type="ECO:0000256" key="1">
    <source>
        <dbReference type="ARBA" id="ARBA00006479"/>
    </source>
</evidence>
<dbReference type="SUPFAM" id="SSF53067">
    <property type="entry name" value="Actin-like ATPase domain"/>
    <property type="match status" value="1"/>
</dbReference>
<evidence type="ECO:0000313" key="3">
    <source>
        <dbReference type="Proteomes" id="UP000824072"/>
    </source>
</evidence>
<dbReference type="PANTHER" id="PTHR18964">
    <property type="entry name" value="ROK (REPRESSOR, ORF, KINASE) FAMILY"/>
    <property type="match status" value="1"/>
</dbReference>
<dbReference type="InterPro" id="IPR043129">
    <property type="entry name" value="ATPase_NBD"/>
</dbReference>
<proteinExistence type="inferred from homology"/>
<comment type="similarity">
    <text evidence="1">Belongs to the ROK (NagC/XylR) family.</text>
</comment>
<comment type="caution">
    <text evidence="2">The sequence shown here is derived from an EMBL/GenBank/DDBJ whole genome shotgun (WGS) entry which is preliminary data.</text>
</comment>
<reference evidence="2" key="2">
    <citation type="journal article" date="2021" name="PeerJ">
        <title>Extensive microbial diversity within the chicken gut microbiome revealed by metagenomics and culture.</title>
        <authorList>
            <person name="Gilroy R."/>
            <person name="Ravi A."/>
            <person name="Getino M."/>
            <person name="Pursley I."/>
            <person name="Horton D.L."/>
            <person name="Alikhan N.F."/>
            <person name="Baker D."/>
            <person name="Gharbi K."/>
            <person name="Hall N."/>
            <person name="Watson M."/>
            <person name="Adriaenssens E.M."/>
            <person name="Foster-Nyarko E."/>
            <person name="Jarju S."/>
            <person name="Secka A."/>
            <person name="Antonio M."/>
            <person name="Oren A."/>
            <person name="Chaudhuri R.R."/>
            <person name="La Ragione R."/>
            <person name="Hildebrand F."/>
            <person name="Pallen M.J."/>
        </authorList>
    </citation>
    <scope>NUCLEOTIDE SEQUENCE</scope>
    <source>
        <strain evidence="2">ChiHcec3-11533</strain>
    </source>
</reference>
<dbReference type="InterPro" id="IPR049874">
    <property type="entry name" value="ROK_cs"/>
</dbReference>